<dbReference type="GO" id="GO:0004401">
    <property type="term" value="F:histidinol-phosphatase activity"/>
    <property type="evidence" value="ECO:0007669"/>
    <property type="project" value="UniProtKB-UniRule"/>
</dbReference>
<proteinExistence type="inferred from homology"/>
<evidence type="ECO:0000256" key="2">
    <source>
        <dbReference type="ARBA" id="ARBA00009152"/>
    </source>
</evidence>
<organism evidence="10 11">
    <name type="scientific">Paenibacillus sabuli</name>
    <dbReference type="NCBI Taxonomy" id="2772509"/>
    <lineage>
        <taxon>Bacteria</taxon>
        <taxon>Bacillati</taxon>
        <taxon>Bacillota</taxon>
        <taxon>Bacilli</taxon>
        <taxon>Bacillales</taxon>
        <taxon>Paenibacillaceae</taxon>
        <taxon>Paenibacillus</taxon>
    </lineage>
</organism>
<dbReference type="InterPro" id="IPR003141">
    <property type="entry name" value="Pol/His_phosphatase_N"/>
</dbReference>
<evidence type="ECO:0000256" key="8">
    <source>
        <dbReference type="RuleBase" id="RU366003"/>
    </source>
</evidence>
<gene>
    <name evidence="10" type="ORF">IDH44_11125</name>
</gene>
<dbReference type="SMART" id="SM00481">
    <property type="entry name" value="POLIIIAc"/>
    <property type="match status" value="1"/>
</dbReference>
<keyword evidence="5 8" id="KW-0378">Hydrolase</keyword>
<evidence type="ECO:0000313" key="10">
    <source>
        <dbReference type="EMBL" id="MBD2845743.1"/>
    </source>
</evidence>
<dbReference type="CDD" id="cd12110">
    <property type="entry name" value="PHP_HisPPase_Hisj_like"/>
    <property type="match status" value="1"/>
</dbReference>
<evidence type="ECO:0000256" key="3">
    <source>
        <dbReference type="ARBA" id="ARBA00013085"/>
    </source>
</evidence>
<comment type="pathway">
    <text evidence="1 8">Amino-acid biosynthesis; L-histidine biosynthesis; L-histidine from 5-phospho-alpha-D-ribose 1-diphosphate: step 8/9.</text>
</comment>
<keyword evidence="4 8" id="KW-0028">Amino-acid biosynthesis</keyword>
<evidence type="ECO:0000256" key="6">
    <source>
        <dbReference type="ARBA" id="ARBA00023102"/>
    </source>
</evidence>
<dbReference type="InterPro" id="IPR004013">
    <property type="entry name" value="PHP_dom"/>
</dbReference>
<evidence type="ECO:0000256" key="1">
    <source>
        <dbReference type="ARBA" id="ARBA00004970"/>
    </source>
</evidence>
<accession>A0A927BS32</accession>
<dbReference type="EMBL" id="JACXIZ010000017">
    <property type="protein sequence ID" value="MBD2845743.1"/>
    <property type="molecule type" value="Genomic_DNA"/>
</dbReference>
<dbReference type="PANTHER" id="PTHR21039:SF0">
    <property type="entry name" value="HISTIDINOL-PHOSPHATASE"/>
    <property type="match status" value="1"/>
</dbReference>
<comment type="similarity">
    <text evidence="2 8">Belongs to the PHP hydrolase family. HisK subfamily.</text>
</comment>
<dbReference type="InterPro" id="IPR010140">
    <property type="entry name" value="Histidinol_P_phosphatase_HisJ"/>
</dbReference>
<dbReference type="GO" id="GO:0000105">
    <property type="term" value="P:L-histidine biosynthetic process"/>
    <property type="evidence" value="ECO:0007669"/>
    <property type="project" value="UniProtKB-UniRule"/>
</dbReference>
<name>A0A927BS32_9BACL</name>
<evidence type="ECO:0000256" key="4">
    <source>
        <dbReference type="ARBA" id="ARBA00022605"/>
    </source>
</evidence>
<dbReference type="EC" id="3.1.3.15" evidence="3 8"/>
<dbReference type="InterPro" id="IPR016195">
    <property type="entry name" value="Pol/histidinol_Pase-like"/>
</dbReference>
<evidence type="ECO:0000313" key="11">
    <source>
        <dbReference type="Proteomes" id="UP000621560"/>
    </source>
</evidence>
<dbReference type="NCBIfam" id="TIGR01856">
    <property type="entry name" value="hisJ_fam"/>
    <property type="match status" value="1"/>
</dbReference>
<evidence type="ECO:0000256" key="5">
    <source>
        <dbReference type="ARBA" id="ARBA00022801"/>
    </source>
</evidence>
<dbReference type="Proteomes" id="UP000621560">
    <property type="component" value="Unassembled WGS sequence"/>
</dbReference>
<dbReference type="NCBIfam" id="NF005596">
    <property type="entry name" value="PRK07328.1"/>
    <property type="match status" value="1"/>
</dbReference>
<dbReference type="AlphaFoldDB" id="A0A927BS32"/>
<comment type="caution">
    <text evidence="10">The sequence shown here is derived from an EMBL/GenBank/DDBJ whole genome shotgun (WGS) entry which is preliminary data.</text>
</comment>
<dbReference type="SUPFAM" id="SSF89550">
    <property type="entry name" value="PHP domain-like"/>
    <property type="match status" value="1"/>
</dbReference>
<feature type="domain" description="Polymerase/histidinol phosphatase N-terminal" evidence="9">
    <location>
        <begin position="4"/>
        <end position="92"/>
    </location>
</feature>
<evidence type="ECO:0000259" key="9">
    <source>
        <dbReference type="SMART" id="SM00481"/>
    </source>
</evidence>
<evidence type="ECO:0000256" key="7">
    <source>
        <dbReference type="ARBA" id="ARBA00049158"/>
    </source>
</evidence>
<dbReference type="Pfam" id="PF02811">
    <property type="entry name" value="PHP"/>
    <property type="match status" value="1"/>
</dbReference>
<dbReference type="PANTHER" id="PTHR21039">
    <property type="entry name" value="HISTIDINOL PHOSPHATASE-RELATED"/>
    <property type="match status" value="1"/>
</dbReference>
<dbReference type="Gene3D" id="3.20.20.140">
    <property type="entry name" value="Metal-dependent hydrolases"/>
    <property type="match status" value="1"/>
</dbReference>
<keyword evidence="11" id="KW-1185">Reference proteome</keyword>
<comment type="catalytic activity">
    <reaction evidence="7 8">
        <text>L-histidinol phosphate + H2O = L-histidinol + phosphate</text>
        <dbReference type="Rhea" id="RHEA:14465"/>
        <dbReference type="ChEBI" id="CHEBI:15377"/>
        <dbReference type="ChEBI" id="CHEBI:43474"/>
        <dbReference type="ChEBI" id="CHEBI:57699"/>
        <dbReference type="ChEBI" id="CHEBI:57980"/>
        <dbReference type="EC" id="3.1.3.15"/>
    </reaction>
</comment>
<reference evidence="10" key="1">
    <citation type="submission" date="2020-09" db="EMBL/GenBank/DDBJ databases">
        <title>A novel bacterium of genus Paenibacillus, isolated from South China Sea.</title>
        <authorList>
            <person name="Huang H."/>
            <person name="Mo K."/>
            <person name="Hu Y."/>
        </authorList>
    </citation>
    <scope>NUCLEOTIDE SEQUENCE</scope>
    <source>
        <strain evidence="10">IB182496</strain>
    </source>
</reference>
<dbReference type="RefSeq" id="WP_190917605.1">
    <property type="nucleotide sequence ID" value="NZ_JACXIZ010000017.1"/>
</dbReference>
<keyword evidence="6 8" id="KW-0368">Histidine biosynthesis</keyword>
<protein>
    <recommendedName>
        <fullName evidence="3 8">Histidinol-phosphatase</fullName>
        <shortName evidence="8">HolPase</shortName>
        <ecNumber evidence="3 8">3.1.3.15</ecNumber>
    </recommendedName>
</protein>
<dbReference type="GO" id="GO:0005737">
    <property type="term" value="C:cytoplasm"/>
    <property type="evidence" value="ECO:0007669"/>
    <property type="project" value="TreeGrafter"/>
</dbReference>
<sequence>MTKFDLHTHHERCGHALGTIEDYVKAGIAAGLSVIGISDHSPYFAEPDDQPYPYIAMRRSELEAYIGEVLRLKRKYADKIEVLLGMESDFFPEHIETYRRAYARHPFDYLIGSVHQSRGVSIFNRNRWKGLSEDARRDEKAHYYALIRQSARAGLFQILGHIDAMKGYYPAFSEIEAAAAIDETLQEIAACDIAIEINTSGSTKDVGGWYPSDAILERACHYGVNVSFGSDAHKPERVGEDWEQVRLRLIELGFKHWVFYRALRPVVVPLGGRMV</sequence>